<dbReference type="SMART" id="SM00733">
    <property type="entry name" value="Mterf"/>
    <property type="match status" value="6"/>
</dbReference>
<keyword evidence="2" id="KW-0804">Transcription</keyword>
<dbReference type="Proteomes" id="UP001417504">
    <property type="component" value="Unassembled WGS sequence"/>
</dbReference>
<dbReference type="Gene3D" id="1.25.70.10">
    <property type="entry name" value="Transcription termination factor 3, mitochondrial"/>
    <property type="match status" value="1"/>
</dbReference>
<evidence type="ECO:0000313" key="4">
    <source>
        <dbReference type="EMBL" id="KAK9085950.1"/>
    </source>
</evidence>
<evidence type="ECO:0008006" key="6">
    <source>
        <dbReference type="Google" id="ProtNLM"/>
    </source>
</evidence>
<name>A0AAP0HKD7_9MAGN</name>
<dbReference type="AlphaFoldDB" id="A0AAP0HKD7"/>
<proteinExistence type="inferred from homology"/>
<dbReference type="PANTHER" id="PTHR13068">
    <property type="entry name" value="CGI-12 PROTEIN-RELATED"/>
    <property type="match status" value="1"/>
</dbReference>
<keyword evidence="2" id="KW-0806">Transcription termination</keyword>
<comment type="similarity">
    <text evidence="1">Belongs to the mTERF family.</text>
</comment>
<evidence type="ECO:0000313" key="5">
    <source>
        <dbReference type="Proteomes" id="UP001417504"/>
    </source>
</evidence>
<dbReference type="EMBL" id="JBBNAE010000011">
    <property type="protein sequence ID" value="KAK9085950.1"/>
    <property type="molecule type" value="Genomic_DNA"/>
</dbReference>
<keyword evidence="5" id="KW-1185">Reference proteome</keyword>
<protein>
    <recommendedName>
        <fullName evidence="6">Transcription termination factor MTEF1, chloroplastic</fullName>
    </recommendedName>
</protein>
<dbReference type="InterPro" id="IPR003690">
    <property type="entry name" value="MTERF"/>
</dbReference>
<reference evidence="4 5" key="1">
    <citation type="submission" date="2024-01" db="EMBL/GenBank/DDBJ databases">
        <title>Genome assemblies of Stephania.</title>
        <authorList>
            <person name="Yang L."/>
        </authorList>
    </citation>
    <scope>NUCLEOTIDE SEQUENCE [LARGE SCALE GENOMIC DNA]</scope>
    <source>
        <strain evidence="4">QJT</strain>
        <tissue evidence="4">Leaf</tissue>
    </source>
</reference>
<comment type="caution">
    <text evidence="4">The sequence shown here is derived from an EMBL/GenBank/DDBJ whole genome shotgun (WGS) entry which is preliminary data.</text>
</comment>
<dbReference type="Pfam" id="PF02536">
    <property type="entry name" value="mTERF"/>
    <property type="match status" value="1"/>
</dbReference>
<accession>A0AAP0HKD7</accession>
<organism evidence="4 5">
    <name type="scientific">Stephania japonica</name>
    <dbReference type="NCBI Taxonomy" id="461633"/>
    <lineage>
        <taxon>Eukaryota</taxon>
        <taxon>Viridiplantae</taxon>
        <taxon>Streptophyta</taxon>
        <taxon>Embryophyta</taxon>
        <taxon>Tracheophyta</taxon>
        <taxon>Spermatophyta</taxon>
        <taxon>Magnoliopsida</taxon>
        <taxon>Ranunculales</taxon>
        <taxon>Menispermaceae</taxon>
        <taxon>Menispermoideae</taxon>
        <taxon>Cissampelideae</taxon>
        <taxon>Stephania</taxon>
    </lineage>
</organism>
<dbReference type="GO" id="GO:0006353">
    <property type="term" value="P:DNA-templated transcription termination"/>
    <property type="evidence" value="ECO:0007669"/>
    <property type="project" value="UniProtKB-KW"/>
</dbReference>
<dbReference type="PANTHER" id="PTHR13068:SF46">
    <property type="entry name" value="OS03G0360600 PROTEIN"/>
    <property type="match status" value="1"/>
</dbReference>
<keyword evidence="3" id="KW-0809">Transit peptide</keyword>
<sequence length="329" mass="38220">MEDTLNFCSTHRAFPTITKPIAYFNPPCIFKIKPYSTHIRAALCSKSSIIHPQKPQPSTTLVSDPSHLEFHEKAFYLESIGIDLLSFIQYCPSIASASLDDIKPVVHFLLSLGFTLSEFRRICGMCPEILTCQVSDIVPVFTFLLREVNVKIADIKRVINRRPRLLVSDVDKRLRPTLYFLERLGIAEVHRHTSLLSCGVEEKFIPRMEYLGKMGFSHRDVISMVGRFPQMLCYGIESNLEPKFHYFVFEMGRDLKELKEFPQYFSFSLEKRIRPRHRLCMEKGVYFTLPLLLKTPDGRFRRHLRVCCTSSLPLKTSPLWYTNLNQFNV</sequence>
<gene>
    <name evidence="4" type="ORF">Sjap_026361</name>
</gene>
<evidence type="ECO:0000256" key="1">
    <source>
        <dbReference type="ARBA" id="ARBA00007692"/>
    </source>
</evidence>
<dbReference type="GO" id="GO:0003676">
    <property type="term" value="F:nucleic acid binding"/>
    <property type="evidence" value="ECO:0007669"/>
    <property type="project" value="InterPro"/>
</dbReference>
<evidence type="ECO:0000256" key="3">
    <source>
        <dbReference type="ARBA" id="ARBA00022946"/>
    </source>
</evidence>
<evidence type="ECO:0000256" key="2">
    <source>
        <dbReference type="ARBA" id="ARBA00022472"/>
    </source>
</evidence>
<keyword evidence="2" id="KW-0805">Transcription regulation</keyword>
<dbReference type="InterPro" id="IPR038538">
    <property type="entry name" value="MTERF_sf"/>
</dbReference>